<dbReference type="InterPro" id="IPR002937">
    <property type="entry name" value="Amino_oxidase"/>
</dbReference>
<feature type="compositionally biased region" description="Polar residues" evidence="2">
    <location>
        <begin position="159"/>
        <end position="169"/>
    </location>
</feature>
<proteinExistence type="predicted"/>
<dbReference type="eggNOG" id="KOG0714">
    <property type="taxonomic scope" value="Eukaryota"/>
</dbReference>
<dbReference type="Gene3D" id="3.50.50.60">
    <property type="entry name" value="FAD/NAD(P)-binding domain"/>
    <property type="match status" value="1"/>
</dbReference>
<dbReference type="Gramene" id="ERM99234">
    <property type="protein sequence ID" value="ERM99234"/>
    <property type="gene ID" value="AMTR_s00092p00126260"/>
</dbReference>
<dbReference type="STRING" id="13333.W1NX36"/>
<dbReference type="Proteomes" id="UP000017836">
    <property type="component" value="Unassembled WGS sequence"/>
</dbReference>
<keyword evidence="1" id="KW-0175">Coiled coil</keyword>
<dbReference type="InterPro" id="IPR036188">
    <property type="entry name" value="FAD/NAD-bd_sf"/>
</dbReference>
<evidence type="ECO:0000256" key="1">
    <source>
        <dbReference type="SAM" id="Coils"/>
    </source>
</evidence>
<dbReference type="PANTHER" id="PTHR47422:SF1">
    <property type="entry name" value="DNAJ HEAT SHOCK N-TERMINAL DOMAIN-CONTAINING PROTEIN"/>
    <property type="match status" value="1"/>
</dbReference>
<dbReference type="SUPFAM" id="SSF51905">
    <property type="entry name" value="FAD/NAD(P)-binding domain"/>
    <property type="match status" value="1"/>
</dbReference>
<evidence type="ECO:0000259" key="3">
    <source>
        <dbReference type="PROSITE" id="PS50076"/>
    </source>
</evidence>
<dbReference type="InterPro" id="IPR001623">
    <property type="entry name" value="DnaJ_domain"/>
</dbReference>
<dbReference type="Gene3D" id="1.10.287.110">
    <property type="entry name" value="DnaJ domain"/>
    <property type="match status" value="1"/>
</dbReference>
<feature type="compositionally biased region" description="Basic residues" evidence="2">
    <location>
        <begin position="76"/>
        <end position="85"/>
    </location>
</feature>
<feature type="region of interest" description="Disordered" evidence="2">
    <location>
        <begin position="47"/>
        <end position="169"/>
    </location>
</feature>
<feature type="coiled-coil region" evidence="1">
    <location>
        <begin position="439"/>
        <end position="466"/>
    </location>
</feature>
<protein>
    <recommendedName>
        <fullName evidence="3">J domain-containing protein</fullName>
    </recommendedName>
</protein>
<dbReference type="eggNOG" id="KOG4188">
    <property type="taxonomic scope" value="Eukaryota"/>
</dbReference>
<dbReference type="Pfam" id="PF12572">
    <property type="entry name" value="DUF3752"/>
    <property type="match status" value="1"/>
</dbReference>
<dbReference type="PANTHER" id="PTHR47422">
    <property type="entry name" value="DNAJ HEAT SHOCK N-TERMINAL DOMAIN-CONTAINING PROTEIN"/>
    <property type="match status" value="1"/>
</dbReference>
<dbReference type="PRINTS" id="PR00625">
    <property type="entry name" value="JDOMAIN"/>
</dbReference>
<dbReference type="Pfam" id="PF13450">
    <property type="entry name" value="NAD_binding_8"/>
    <property type="match status" value="1"/>
</dbReference>
<feature type="region of interest" description="Disordered" evidence="2">
    <location>
        <begin position="289"/>
        <end position="308"/>
    </location>
</feature>
<dbReference type="HOGENOM" id="CLU_281922_0_0_1"/>
<feature type="compositionally biased region" description="Basic residues" evidence="2">
    <location>
        <begin position="136"/>
        <end position="154"/>
    </location>
</feature>
<dbReference type="GO" id="GO:0016491">
    <property type="term" value="F:oxidoreductase activity"/>
    <property type="evidence" value="ECO:0007669"/>
    <property type="project" value="InterPro"/>
</dbReference>
<dbReference type="PROSITE" id="PS50076">
    <property type="entry name" value="DNAJ_2"/>
    <property type="match status" value="1"/>
</dbReference>
<evidence type="ECO:0000256" key="2">
    <source>
        <dbReference type="SAM" id="MobiDB-lite"/>
    </source>
</evidence>
<dbReference type="EMBL" id="KI395040">
    <property type="protein sequence ID" value="ERM99234.1"/>
    <property type="molecule type" value="Genomic_DNA"/>
</dbReference>
<dbReference type="CDD" id="cd06257">
    <property type="entry name" value="DnaJ"/>
    <property type="match status" value="1"/>
</dbReference>
<evidence type="ECO:0000313" key="4">
    <source>
        <dbReference type="EMBL" id="ERM99234.1"/>
    </source>
</evidence>
<reference evidence="5" key="1">
    <citation type="journal article" date="2013" name="Science">
        <title>The Amborella genome and the evolution of flowering plants.</title>
        <authorList>
            <consortium name="Amborella Genome Project"/>
        </authorList>
    </citation>
    <scope>NUCLEOTIDE SEQUENCE [LARGE SCALE GENOMIC DNA]</scope>
</reference>
<feature type="compositionally biased region" description="Basic residues" evidence="2">
    <location>
        <begin position="50"/>
        <end position="62"/>
    </location>
</feature>
<evidence type="ECO:0000313" key="5">
    <source>
        <dbReference type="Proteomes" id="UP000017836"/>
    </source>
</evidence>
<feature type="region of interest" description="Disordered" evidence="2">
    <location>
        <begin position="584"/>
        <end position="614"/>
    </location>
</feature>
<feature type="compositionally biased region" description="Basic and acidic residues" evidence="2">
    <location>
        <begin position="589"/>
        <end position="598"/>
    </location>
</feature>
<dbReference type="SMART" id="SM00271">
    <property type="entry name" value="DnaJ"/>
    <property type="match status" value="1"/>
</dbReference>
<keyword evidence="5" id="KW-1185">Reference proteome</keyword>
<accession>W1NX36</accession>
<dbReference type="Gene3D" id="3.90.660.10">
    <property type="match status" value="1"/>
</dbReference>
<feature type="domain" description="J" evidence="3">
    <location>
        <begin position="383"/>
        <end position="447"/>
    </location>
</feature>
<dbReference type="SUPFAM" id="SSF46565">
    <property type="entry name" value="Chaperone J-domain"/>
    <property type="match status" value="1"/>
</dbReference>
<gene>
    <name evidence="4" type="ORF">AMTR_s00092p00126260</name>
</gene>
<dbReference type="InterPro" id="IPR022226">
    <property type="entry name" value="DUF3752"/>
</dbReference>
<dbReference type="Pfam" id="PF01593">
    <property type="entry name" value="Amino_oxidase"/>
    <property type="match status" value="1"/>
</dbReference>
<dbReference type="AlphaFoldDB" id="W1NX36"/>
<dbReference type="InterPro" id="IPR036869">
    <property type="entry name" value="J_dom_sf"/>
</dbReference>
<name>W1NX36_AMBTC</name>
<organism evidence="4 5">
    <name type="scientific">Amborella trichopoda</name>
    <dbReference type="NCBI Taxonomy" id="13333"/>
    <lineage>
        <taxon>Eukaryota</taxon>
        <taxon>Viridiplantae</taxon>
        <taxon>Streptophyta</taxon>
        <taxon>Embryophyta</taxon>
        <taxon>Tracheophyta</taxon>
        <taxon>Spermatophyta</taxon>
        <taxon>Magnoliopsida</taxon>
        <taxon>Amborellales</taxon>
        <taxon>Amborellaceae</taxon>
        <taxon>Amborella</taxon>
    </lineage>
</organism>
<feature type="region of interest" description="Disordered" evidence="2">
    <location>
        <begin position="507"/>
        <end position="531"/>
    </location>
</feature>
<sequence length="1110" mass="123675">MTIAPEIRRVSSICPNSSSSIILFPFALEVAGVACCSCLGFEMRGDPRLKSSKRRKSSHKRSQSLSLSPDSEYKEKRKKSSHRKSQSSSLSSDNEYEERRKKSSHKKRQISYSSSDSEYEERRKRHRDRSRDKEIRKSKKERRERKRNKHKKAKKDSQDSVSELSNDSQLELEDPKEIVCYILHKFPDQTGDLKQLLEMVDGGQAIDISGMSNRFLSRILKQLFISLNLQRNESGVFFLPPKVCPCLEVVGSLFMAPKSKEKQSPPQIGVSIGVESYNLNLEGRGTECPDDVGSLIGPRNKDDSPAVSKRRVIGPDMPSAEVLAAAAKLTEAEAQLREAEMELDNDGIFIGPPPPIMVAEAESANDAERFEEVSRIIGAEDSNPYEVLGLNREVSAEFIKKRYWKMSLLVHPDKCPHPEAQQAFVKLNQSFKDLMDPEKRGVIDEKIKEKEELEEFKAEMQACREAAHWRQIRGESLPGDEELLGGIKPPPKREEWMTTLPPERKAGVSMQSMSFSKGGKEGRGDTSVWTDTPLDKTQKARMNYLEAYDHAAALGASDGKKEALARKRDTATAEIIDAYNKSKRSTSLVEKHKQEASKPKKKHKEKVVEEWSGQHPWKPWDREKDLTAGRQKVQLDPESMAEGLSSSFHLSAIWTEIRVESPLSTPSKLDRNSGFSLPIHHCSAIFTKEYRVTRLRGLWMSFLCNSIKTLGFSGSFFWKLSPKSRVSRCHLSAAPQRDYSLKMKVAVIGSGISGAVCASTLAENGVSVSLFESGRGPGGRMSQRRETTEDGKELLFDHGAPYFIVNDEEVMGLVKKWEARGLVAEWKERFGSFDQISAEFVKIDEAPVAKKYVGVPGMSSICKALCLQPGVEAKFGLSVATLEWPKEGNSWLLTGLDGKNVGHFDALVASDKIIAASRFSSRTGRPPPLDKNLAPELIEKLEDIPVRSCFALMLGFSEPLSSVPVKGFEIKNSEILSWAFCDSSKPGRRGPSGSGECWVLHSTAEYAENVIKQTGLEKPTDDTLAMVAKELLQEFRKTGLPLPQPFFMKAHRWGSAFPAAAVAGDEKCLWDEEKRLAFCGDFCVSPSIEGAILSGLKAARKLLASSGIDQ</sequence>
<dbReference type="Pfam" id="PF00226">
    <property type="entry name" value="DnaJ"/>
    <property type="match status" value="1"/>
</dbReference>